<name>A0A0R3TYW1_RODNA</name>
<gene>
    <name evidence="1" type="ORF">HNAJ_LOCUS13034</name>
</gene>
<keyword evidence="2" id="KW-1185">Reference proteome</keyword>
<dbReference type="AlphaFoldDB" id="A0A0R3TYW1"/>
<evidence type="ECO:0000313" key="1">
    <source>
        <dbReference type="EMBL" id="VDO14762.1"/>
    </source>
</evidence>
<dbReference type="PANTHER" id="PTHR24092">
    <property type="entry name" value="PROBABLE PHOSPHOLIPID-TRANSPORTING ATPASE"/>
    <property type="match status" value="1"/>
</dbReference>
<dbReference type="Proteomes" id="UP000278807">
    <property type="component" value="Unassembled WGS sequence"/>
</dbReference>
<dbReference type="GO" id="GO:0140326">
    <property type="term" value="F:ATPase-coupled intramembrane lipid transporter activity"/>
    <property type="evidence" value="ECO:0007669"/>
    <property type="project" value="TreeGrafter"/>
</dbReference>
<protein>
    <submittedName>
        <fullName evidence="3">P-type phospholipid transporter</fullName>
    </submittedName>
</protein>
<accession>A0A0R3TYW1</accession>
<reference evidence="1 2" key="2">
    <citation type="submission" date="2018-11" db="EMBL/GenBank/DDBJ databases">
        <authorList>
            <consortium name="Pathogen Informatics"/>
        </authorList>
    </citation>
    <scope>NUCLEOTIDE SEQUENCE [LARGE SCALE GENOMIC DNA]</scope>
</reference>
<proteinExistence type="predicted"/>
<dbReference type="OrthoDB" id="377733at2759"/>
<dbReference type="EMBL" id="UZAE01014901">
    <property type="protein sequence ID" value="VDO14762.1"/>
    <property type="molecule type" value="Genomic_DNA"/>
</dbReference>
<dbReference type="STRING" id="102285.A0A0R3TYW1"/>
<organism evidence="3">
    <name type="scientific">Rodentolepis nana</name>
    <name type="common">Dwarf tapeworm</name>
    <name type="synonym">Hymenolepis nana</name>
    <dbReference type="NCBI Taxonomy" id="102285"/>
    <lineage>
        <taxon>Eukaryota</taxon>
        <taxon>Metazoa</taxon>
        <taxon>Spiralia</taxon>
        <taxon>Lophotrochozoa</taxon>
        <taxon>Platyhelminthes</taxon>
        <taxon>Cestoda</taxon>
        <taxon>Eucestoda</taxon>
        <taxon>Cyclophyllidea</taxon>
        <taxon>Hymenolepididae</taxon>
        <taxon>Rodentolepis</taxon>
    </lineage>
</organism>
<evidence type="ECO:0000313" key="2">
    <source>
        <dbReference type="Proteomes" id="UP000278807"/>
    </source>
</evidence>
<sequence length="99" mass="10974">MWSAQWTAADNAYTNTEELKYKLMEDIEVNLELLEDSLQDGVPDTIAALREAGMKVWVLTGDKEETATSIAYGAKLITEEQRVFALSAPNAICLKKVPP</sequence>
<dbReference type="GO" id="GO:0045332">
    <property type="term" value="P:phospholipid translocation"/>
    <property type="evidence" value="ECO:0007669"/>
    <property type="project" value="TreeGrafter"/>
</dbReference>
<dbReference type="Gene3D" id="3.40.50.1000">
    <property type="entry name" value="HAD superfamily/HAD-like"/>
    <property type="match status" value="1"/>
</dbReference>
<dbReference type="InterPro" id="IPR023214">
    <property type="entry name" value="HAD_sf"/>
</dbReference>
<dbReference type="WBParaSite" id="HNAJ_0001306001-mRNA-1">
    <property type="protein sequence ID" value="HNAJ_0001306001-mRNA-1"/>
    <property type="gene ID" value="HNAJ_0001306001"/>
</dbReference>
<dbReference type="InterPro" id="IPR036412">
    <property type="entry name" value="HAD-like_sf"/>
</dbReference>
<reference evidence="3" key="1">
    <citation type="submission" date="2017-02" db="UniProtKB">
        <authorList>
            <consortium name="WormBaseParasite"/>
        </authorList>
    </citation>
    <scope>IDENTIFICATION</scope>
</reference>
<dbReference type="GO" id="GO:0005886">
    <property type="term" value="C:plasma membrane"/>
    <property type="evidence" value="ECO:0007669"/>
    <property type="project" value="TreeGrafter"/>
</dbReference>
<dbReference type="Pfam" id="PF00702">
    <property type="entry name" value="Hydrolase"/>
    <property type="match status" value="1"/>
</dbReference>
<evidence type="ECO:0000313" key="3">
    <source>
        <dbReference type="WBParaSite" id="HNAJ_0001306001-mRNA-1"/>
    </source>
</evidence>
<dbReference type="SUPFAM" id="SSF56784">
    <property type="entry name" value="HAD-like"/>
    <property type="match status" value="1"/>
</dbReference>